<dbReference type="InterPro" id="IPR019734">
    <property type="entry name" value="TPR_rpt"/>
</dbReference>
<comment type="caution">
    <text evidence="2">The sequence shown here is derived from an EMBL/GenBank/DDBJ whole genome shotgun (WGS) entry which is preliminary data.</text>
</comment>
<dbReference type="Gene3D" id="1.25.40.10">
    <property type="entry name" value="Tetratricopeptide repeat domain"/>
    <property type="match status" value="2"/>
</dbReference>
<feature type="repeat" description="TPR" evidence="1">
    <location>
        <begin position="83"/>
        <end position="116"/>
    </location>
</feature>
<dbReference type="PATRIC" id="fig|28229.3.peg.1674"/>
<keyword evidence="1" id="KW-0802">TPR repeat</keyword>
<evidence type="ECO:0000256" key="1">
    <source>
        <dbReference type="PROSITE-ProRule" id="PRU00339"/>
    </source>
</evidence>
<accession>A0A099KXB1</accession>
<dbReference type="Pfam" id="PF13432">
    <property type="entry name" value="TPR_16"/>
    <property type="match status" value="1"/>
</dbReference>
<proteinExistence type="predicted"/>
<dbReference type="SUPFAM" id="SSF48452">
    <property type="entry name" value="TPR-like"/>
    <property type="match status" value="1"/>
</dbReference>
<dbReference type="PROSITE" id="PS51257">
    <property type="entry name" value="PROKAR_LIPOPROTEIN"/>
    <property type="match status" value="1"/>
</dbReference>
<evidence type="ECO:0000313" key="2">
    <source>
        <dbReference type="EMBL" id="KGJ94825.1"/>
    </source>
</evidence>
<evidence type="ECO:0000313" key="3">
    <source>
        <dbReference type="Proteomes" id="UP000029868"/>
    </source>
</evidence>
<dbReference type="SMART" id="SM00028">
    <property type="entry name" value="TPR"/>
    <property type="match status" value="3"/>
</dbReference>
<organism evidence="2 3">
    <name type="scientific">Colwellia psychrerythraea</name>
    <name type="common">Vibrio psychroerythus</name>
    <dbReference type="NCBI Taxonomy" id="28229"/>
    <lineage>
        <taxon>Bacteria</taxon>
        <taxon>Pseudomonadati</taxon>
        <taxon>Pseudomonadota</taxon>
        <taxon>Gammaproteobacteria</taxon>
        <taxon>Alteromonadales</taxon>
        <taxon>Colwelliaceae</taxon>
        <taxon>Colwellia</taxon>
    </lineage>
</organism>
<protein>
    <submittedName>
        <fullName evidence="2">Tetratricopeptide TPR_1 repeat-containing protein</fullName>
    </submittedName>
</protein>
<dbReference type="Pfam" id="PF13181">
    <property type="entry name" value="TPR_8"/>
    <property type="match status" value="1"/>
</dbReference>
<name>A0A099KXB1_COLPS</name>
<dbReference type="GO" id="GO:0019894">
    <property type="term" value="F:kinesin binding"/>
    <property type="evidence" value="ECO:0007669"/>
    <property type="project" value="TreeGrafter"/>
</dbReference>
<dbReference type="OrthoDB" id="255821at2"/>
<dbReference type="PROSITE" id="PS50005">
    <property type="entry name" value="TPR"/>
    <property type="match status" value="1"/>
</dbReference>
<dbReference type="AlphaFoldDB" id="A0A099KXB1"/>
<dbReference type="PANTHER" id="PTHR44117:SF1">
    <property type="entry name" value="INTRAFLAGELLAR TRANSPORT PROTEIN 88 HOMOLOG"/>
    <property type="match status" value="1"/>
</dbReference>
<dbReference type="EMBL" id="JQEC01000016">
    <property type="protein sequence ID" value="KGJ94825.1"/>
    <property type="molecule type" value="Genomic_DNA"/>
</dbReference>
<dbReference type="RefSeq" id="WP_033081745.1">
    <property type="nucleotide sequence ID" value="NZ_JQEC01000016.1"/>
</dbReference>
<gene>
    <name evidence="2" type="ORF">GAB14E_2059</name>
</gene>
<dbReference type="InterPro" id="IPR011990">
    <property type="entry name" value="TPR-like_helical_dom_sf"/>
</dbReference>
<dbReference type="PANTHER" id="PTHR44117">
    <property type="entry name" value="INTRAFLAGELLAR TRANSPORT PROTEIN 88 HOMOLOG"/>
    <property type="match status" value="1"/>
</dbReference>
<sequence>MSYIKPTLNNTLSITLVIIFIMTISACSNQVTSNKPVTNNKTTESSIEELQLYKNAIVALNNNDLDQAKALFISMSERQPNIAGSWANLALISIKQKDLAQAEDYAKTALEKNPNMAQAWNLSGYLAQKKGEIHNAKNYYLKAISNKSDYALAHYNLALLFDIYLQDITKAIEHYQFYLAYNGEKDENTENWLESLQATMAANN</sequence>
<reference evidence="2 3" key="1">
    <citation type="submission" date="2014-08" db="EMBL/GenBank/DDBJ databases">
        <title>Genomic and Phenotypic Diversity of Colwellia psychrerythraea strains from Disparate Marine Basins.</title>
        <authorList>
            <person name="Techtmann S.M."/>
            <person name="Stelling S.C."/>
            <person name="Utturkar S.M."/>
            <person name="Alshibli N."/>
            <person name="Harris A."/>
            <person name="Brown S.D."/>
            <person name="Hazen T.C."/>
        </authorList>
    </citation>
    <scope>NUCLEOTIDE SEQUENCE [LARGE SCALE GENOMIC DNA]</scope>
    <source>
        <strain evidence="2 3">GAB14E</strain>
    </source>
</reference>
<dbReference type="GO" id="GO:0005814">
    <property type="term" value="C:centriole"/>
    <property type="evidence" value="ECO:0007669"/>
    <property type="project" value="TreeGrafter"/>
</dbReference>
<dbReference type="Proteomes" id="UP000029868">
    <property type="component" value="Unassembled WGS sequence"/>
</dbReference>